<evidence type="ECO:0000256" key="4">
    <source>
        <dbReference type="SAM" id="MobiDB-lite"/>
    </source>
</evidence>
<reference evidence="5" key="1">
    <citation type="journal article" date="2021" name="Mol. Ecol. Resour.">
        <title>Phylogenomic analyses of the genus Drosophila reveals genomic signals of climate adaptation.</title>
        <authorList>
            <person name="Li F."/>
            <person name="Rane R.V."/>
            <person name="Luria V."/>
            <person name="Xiong Z."/>
            <person name="Chen J."/>
            <person name="Li Z."/>
            <person name="Catullo R.A."/>
            <person name="Griffin P.C."/>
            <person name="Schiffer M."/>
            <person name="Pearce S."/>
            <person name="Lee S.F."/>
            <person name="McElroy K."/>
            <person name="Stocker A."/>
            <person name="Shirriffs J."/>
            <person name="Cockerell F."/>
            <person name="Coppin C."/>
            <person name="Sgro C.M."/>
            <person name="Karger A."/>
            <person name="Cain J.W."/>
            <person name="Weber J.A."/>
            <person name="Santpere G."/>
            <person name="Kirschner M.W."/>
            <person name="Hoffmann A.A."/>
            <person name="Oakeshott J.G."/>
            <person name="Zhang G."/>
        </authorList>
    </citation>
    <scope>NUCLEOTIDE SEQUENCE</scope>
    <source>
        <strain evidence="5">BGI-SZ-2011g</strain>
    </source>
</reference>
<organism evidence="5 6">
    <name type="scientific">Drosophila rubida</name>
    <dbReference type="NCBI Taxonomy" id="30044"/>
    <lineage>
        <taxon>Eukaryota</taxon>
        <taxon>Metazoa</taxon>
        <taxon>Ecdysozoa</taxon>
        <taxon>Arthropoda</taxon>
        <taxon>Hexapoda</taxon>
        <taxon>Insecta</taxon>
        <taxon>Pterygota</taxon>
        <taxon>Neoptera</taxon>
        <taxon>Endopterygota</taxon>
        <taxon>Diptera</taxon>
        <taxon>Brachycera</taxon>
        <taxon>Muscomorpha</taxon>
        <taxon>Ephydroidea</taxon>
        <taxon>Drosophilidae</taxon>
        <taxon>Drosophila</taxon>
    </lineage>
</organism>
<evidence type="ECO:0000313" key="5">
    <source>
        <dbReference type="EMBL" id="KAH8387664.1"/>
    </source>
</evidence>
<dbReference type="Pfam" id="PF00400">
    <property type="entry name" value="WD40"/>
    <property type="match status" value="2"/>
</dbReference>
<protein>
    <recommendedName>
        <fullName evidence="7">WD repeat-containing protein 18</fullName>
    </recommendedName>
</protein>
<gene>
    <name evidence="5" type="ORF">KR093_008582</name>
</gene>
<feature type="region of interest" description="Disordered" evidence="4">
    <location>
        <begin position="396"/>
        <end position="418"/>
    </location>
</feature>
<evidence type="ECO:0008006" key="7">
    <source>
        <dbReference type="Google" id="ProtNLM"/>
    </source>
</evidence>
<name>A0AAD4KB56_9MUSC</name>
<feature type="compositionally biased region" description="Polar residues" evidence="4">
    <location>
        <begin position="397"/>
        <end position="411"/>
    </location>
</feature>
<dbReference type="PANTHER" id="PTHR18763">
    <property type="entry name" value="WD-REPEAT PROTEIN 18"/>
    <property type="match status" value="1"/>
</dbReference>
<evidence type="ECO:0000256" key="1">
    <source>
        <dbReference type="ARBA" id="ARBA00022574"/>
    </source>
</evidence>
<dbReference type="InterPro" id="IPR036322">
    <property type="entry name" value="WD40_repeat_dom_sf"/>
</dbReference>
<dbReference type="PROSITE" id="PS50294">
    <property type="entry name" value="WD_REPEATS_REGION"/>
    <property type="match status" value="1"/>
</dbReference>
<dbReference type="EMBL" id="JAJJHW010000095">
    <property type="protein sequence ID" value="KAH8387664.1"/>
    <property type="molecule type" value="Genomic_DNA"/>
</dbReference>
<accession>A0AAD4KB56</accession>
<dbReference type="GO" id="GO:0006364">
    <property type="term" value="P:rRNA processing"/>
    <property type="evidence" value="ECO:0007669"/>
    <property type="project" value="TreeGrafter"/>
</dbReference>
<evidence type="ECO:0000313" key="6">
    <source>
        <dbReference type="Proteomes" id="UP001200034"/>
    </source>
</evidence>
<dbReference type="AlphaFoldDB" id="A0AAD4KB56"/>
<dbReference type="GO" id="GO:0120330">
    <property type="term" value="C:rixosome complex"/>
    <property type="evidence" value="ECO:0007669"/>
    <property type="project" value="TreeGrafter"/>
</dbReference>
<dbReference type="InterPro" id="IPR001680">
    <property type="entry name" value="WD40_rpt"/>
</dbReference>
<dbReference type="SMART" id="SM00320">
    <property type="entry name" value="WD40"/>
    <property type="match status" value="4"/>
</dbReference>
<dbReference type="InterPro" id="IPR045227">
    <property type="entry name" value="WDR18/Ipi3/RID3"/>
</dbReference>
<dbReference type="Gene3D" id="2.130.10.10">
    <property type="entry name" value="YVTN repeat-like/Quinoprotein amine dehydrogenase"/>
    <property type="match status" value="2"/>
</dbReference>
<feature type="repeat" description="WD" evidence="3">
    <location>
        <begin position="119"/>
        <end position="152"/>
    </location>
</feature>
<feature type="repeat" description="WD" evidence="3">
    <location>
        <begin position="277"/>
        <end position="311"/>
    </location>
</feature>
<dbReference type="SUPFAM" id="SSF50978">
    <property type="entry name" value="WD40 repeat-like"/>
    <property type="match status" value="1"/>
</dbReference>
<sequence>MGDAVEALFISCLNNERASCCVQDLRTGTDLMRYKGGGQMQPHSLQMLGDKFVMSANSTKPLLHVWQLNGQEQMSNIRYVVPGNVSALALTPDSAFLIAGIQETIYVWHLNSGRLLNMMARHFQPITCIRFTDNGEHFATAGKDGAVLVWNLTRAVAPLGNGDSEDNAPFYSFNDHGLAVTDVHIGFGGIRAFMYTVSLDRCCKVYDLSDGNMLLSVVFPVALHSVIANRLETNVFVGTSDGQVLVYHMNKIPRMKEYHLEEQESQAFVGHTTGTAITCLALSVNADQLISGGEDKQVCVWDVASRQLIRSISQLGAISNLNLRLISSSYFHPGAKETKLFADSLKRVITPPSDDDCIEVLVTEQFKEAHEYVKRNFDDSYFPTDLEDEVDEEQAEKTATANEDQEMTQNGAEKPPSTADLLAQIALLRGENERLKREAKSAQLDNTKKNKHRNRKK</sequence>
<comment type="caution">
    <text evidence="5">The sequence shown here is derived from an EMBL/GenBank/DDBJ whole genome shotgun (WGS) entry which is preliminary data.</text>
</comment>
<dbReference type="GO" id="GO:0005656">
    <property type="term" value="C:nuclear pre-replicative complex"/>
    <property type="evidence" value="ECO:0007669"/>
    <property type="project" value="TreeGrafter"/>
</dbReference>
<feature type="region of interest" description="Disordered" evidence="4">
    <location>
        <begin position="432"/>
        <end position="457"/>
    </location>
</feature>
<keyword evidence="1 3" id="KW-0853">WD repeat</keyword>
<keyword evidence="6" id="KW-1185">Reference proteome</keyword>
<dbReference type="PANTHER" id="PTHR18763:SF0">
    <property type="entry name" value="WD REPEAT-CONTAINING PROTEIN 18"/>
    <property type="match status" value="1"/>
</dbReference>
<proteinExistence type="predicted"/>
<dbReference type="PROSITE" id="PS00678">
    <property type="entry name" value="WD_REPEATS_1"/>
    <property type="match status" value="1"/>
</dbReference>
<evidence type="ECO:0000256" key="2">
    <source>
        <dbReference type="ARBA" id="ARBA00022737"/>
    </source>
</evidence>
<dbReference type="InterPro" id="IPR019775">
    <property type="entry name" value="WD40_repeat_CS"/>
</dbReference>
<dbReference type="PROSITE" id="PS50082">
    <property type="entry name" value="WD_REPEATS_2"/>
    <property type="match status" value="2"/>
</dbReference>
<dbReference type="InterPro" id="IPR015943">
    <property type="entry name" value="WD40/YVTN_repeat-like_dom_sf"/>
</dbReference>
<dbReference type="GO" id="GO:0006261">
    <property type="term" value="P:DNA-templated DNA replication"/>
    <property type="evidence" value="ECO:0007669"/>
    <property type="project" value="TreeGrafter"/>
</dbReference>
<evidence type="ECO:0000256" key="3">
    <source>
        <dbReference type="PROSITE-ProRule" id="PRU00221"/>
    </source>
</evidence>
<dbReference type="Proteomes" id="UP001200034">
    <property type="component" value="Unassembled WGS sequence"/>
</dbReference>
<keyword evidence="2" id="KW-0677">Repeat</keyword>